<evidence type="ECO:0000256" key="1">
    <source>
        <dbReference type="ARBA" id="ARBA00001913"/>
    </source>
</evidence>
<protein>
    <recommendedName>
        <fullName evidence="6">Aldose 1-epimerase</fullName>
    </recommendedName>
</protein>
<keyword evidence="3" id="KW-0106">Calcium</keyword>
<proteinExistence type="predicted"/>
<dbReference type="GO" id="GO:0030246">
    <property type="term" value="F:carbohydrate binding"/>
    <property type="evidence" value="ECO:0007669"/>
    <property type="project" value="InterPro"/>
</dbReference>
<evidence type="ECO:0000256" key="2">
    <source>
        <dbReference type="ARBA" id="ARBA00011245"/>
    </source>
</evidence>
<dbReference type="EMBL" id="CP022515">
    <property type="protein sequence ID" value="ASO04126.1"/>
    <property type="molecule type" value="Genomic_DNA"/>
</dbReference>
<dbReference type="KEGG" id="aalg:AREALGSMS7_00639"/>
<sequence length="366" mass="41990">MHFGLFYPYLLLIIQDRLKDNTLIFKLIKSKELLGWKNHVLAFSMKIFNKSFWILLIVVMTIGASCSQEVPKTTISNGTMECEIYLPDVKNGYYRGTRFDWAGVIPNLEYKNHTYFGKWFKKYEPTIHDAIMGPVEAFGPIGYDSAKPGEEFVKVGVGILQRPDLSTYHFSKSYEILDHGVWHVETKKDEVGFTHKLAEGEFPYTYRKVIKLKDNKLIIKHKLVNNGNNTINTYVFNHNFFVIDEQNVGPGFTVKFPFTIEGDTTSLGNFAEVVNGNEIKFIKELGEKDHPMIVKLSGFGSSNKDYNIIVENINRKAGVRITADKPLSNVVFWSAMKTLSPEPYIDINLGSKDSFSWTITYEFYTF</sequence>
<dbReference type="Proteomes" id="UP000204551">
    <property type="component" value="Chromosome"/>
</dbReference>
<name>A0A221USQ0_9FLAO</name>
<evidence type="ECO:0000313" key="4">
    <source>
        <dbReference type="EMBL" id="ASO04126.1"/>
    </source>
</evidence>
<evidence type="ECO:0000256" key="3">
    <source>
        <dbReference type="ARBA" id="ARBA00022837"/>
    </source>
</evidence>
<dbReference type="AlphaFoldDB" id="A0A221USQ0"/>
<evidence type="ECO:0008006" key="6">
    <source>
        <dbReference type="Google" id="ProtNLM"/>
    </source>
</evidence>
<dbReference type="GO" id="GO:0003824">
    <property type="term" value="F:catalytic activity"/>
    <property type="evidence" value="ECO:0007669"/>
    <property type="project" value="InterPro"/>
</dbReference>
<evidence type="ECO:0000313" key="5">
    <source>
        <dbReference type="Proteomes" id="UP000204551"/>
    </source>
</evidence>
<gene>
    <name evidence="4" type="ORF">AREALGSMS7_00639</name>
</gene>
<reference evidence="4 5" key="1">
    <citation type="submission" date="2017-07" db="EMBL/GenBank/DDBJ databases">
        <title>Genome Sequence of Arenibacter algicola Strain SMS7 Isolated from a culture of the Diatom Skeletonema marinoi.</title>
        <authorList>
            <person name="Topel M."/>
            <person name="Pinder M.I.M."/>
            <person name="Johansson O.N."/>
            <person name="Kourtchenko O."/>
            <person name="Godhe A."/>
            <person name="Clarke A.K."/>
        </authorList>
    </citation>
    <scope>NUCLEOTIDE SEQUENCE [LARGE SCALE GENOMIC DNA]</scope>
    <source>
        <strain evidence="4 5">SMS7</strain>
    </source>
</reference>
<organism evidence="4 5">
    <name type="scientific">Arenibacter algicola</name>
    <dbReference type="NCBI Taxonomy" id="616991"/>
    <lineage>
        <taxon>Bacteria</taxon>
        <taxon>Pseudomonadati</taxon>
        <taxon>Bacteroidota</taxon>
        <taxon>Flavobacteriia</taxon>
        <taxon>Flavobacteriales</taxon>
        <taxon>Flavobacteriaceae</taxon>
        <taxon>Arenibacter</taxon>
    </lineage>
</organism>
<accession>A0A221USQ0</accession>
<dbReference type="InterPro" id="IPR014718">
    <property type="entry name" value="GH-type_carb-bd"/>
</dbReference>
<comment type="subunit">
    <text evidence="2">Monomer.</text>
</comment>
<dbReference type="SUPFAM" id="SSF74650">
    <property type="entry name" value="Galactose mutarotase-like"/>
    <property type="match status" value="1"/>
</dbReference>
<dbReference type="InterPro" id="IPR011013">
    <property type="entry name" value="Gal_mutarotase_sf_dom"/>
</dbReference>
<dbReference type="Gene3D" id="2.70.98.10">
    <property type="match status" value="1"/>
</dbReference>
<comment type="cofactor">
    <cofactor evidence="1">
        <name>Ca(2+)</name>
        <dbReference type="ChEBI" id="CHEBI:29108"/>
    </cofactor>
</comment>
<dbReference type="GO" id="GO:0005975">
    <property type="term" value="P:carbohydrate metabolic process"/>
    <property type="evidence" value="ECO:0007669"/>
    <property type="project" value="InterPro"/>
</dbReference>